<gene>
    <name evidence="1" type="ORF">RRH01S_38_00040</name>
</gene>
<name>A0AA87Q7T0_RHIRH</name>
<comment type="caution">
    <text evidence="1">The sequence shown here is derived from an EMBL/GenBank/DDBJ whole genome shotgun (WGS) entry which is preliminary data.</text>
</comment>
<evidence type="ECO:0000313" key="1">
    <source>
        <dbReference type="EMBL" id="GAJ97140.1"/>
    </source>
</evidence>
<sequence>MHMLSIDLLYQDMHTAPSLLSVSDELRFMVGVMALEPNDIARNSEVFFKILDHLEESHTAGWGHASEDPEAMKIFERFASFLEGLVEHIPAQKEWLSTAAENFRLRWTTIGKATQELRAVENLRTESARPGSQDGDQAS</sequence>
<dbReference type="Proteomes" id="UP000026941">
    <property type="component" value="Unassembled WGS sequence"/>
</dbReference>
<reference evidence="1 2" key="1">
    <citation type="submission" date="2014-05" db="EMBL/GenBank/DDBJ databases">
        <title>Whole genome shotgun sequence of Rhizobium rhizogenes NBRC 13257.</title>
        <authorList>
            <person name="Katano-Makiyama Y."/>
            <person name="Hosoyama A."/>
            <person name="Hashimoto M."/>
            <person name="Hosoyama Y."/>
            <person name="Noguchi M."/>
            <person name="Tsuchikane K."/>
            <person name="Kimura A."/>
            <person name="Ohji S."/>
            <person name="Ichikawa N."/>
            <person name="Yamazoe A."/>
            <person name="Fujita N."/>
        </authorList>
    </citation>
    <scope>NUCLEOTIDE SEQUENCE [LARGE SCALE GENOMIC DNA]</scope>
    <source>
        <strain evidence="1 2">NBRC 13257</strain>
    </source>
</reference>
<dbReference type="AlphaFoldDB" id="A0AA87Q7T0"/>
<proteinExistence type="predicted"/>
<accession>A0AA87Q7T0</accession>
<evidence type="ECO:0000313" key="2">
    <source>
        <dbReference type="Proteomes" id="UP000026941"/>
    </source>
</evidence>
<protein>
    <submittedName>
        <fullName evidence="1">Uncharacterized protein</fullName>
    </submittedName>
</protein>
<dbReference type="EMBL" id="BAYX01000038">
    <property type="protein sequence ID" value="GAJ97140.1"/>
    <property type="molecule type" value="Genomic_DNA"/>
</dbReference>
<organism evidence="1 2">
    <name type="scientific">Rhizobium rhizogenes NBRC 13257</name>
    <dbReference type="NCBI Taxonomy" id="1220581"/>
    <lineage>
        <taxon>Bacteria</taxon>
        <taxon>Pseudomonadati</taxon>
        <taxon>Pseudomonadota</taxon>
        <taxon>Alphaproteobacteria</taxon>
        <taxon>Hyphomicrobiales</taxon>
        <taxon>Rhizobiaceae</taxon>
        <taxon>Rhizobium/Agrobacterium group</taxon>
        <taxon>Rhizobium</taxon>
    </lineage>
</organism>